<feature type="transmembrane region" description="Helical" evidence="1">
    <location>
        <begin position="160"/>
        <end position="179"/>
    </location>
</feature>
<dbReference type="GO" id="GO:0016020">
    <property type="term" value="C:membrane"/>
    <property type="evidence" value="ECO:0007669"/>
    <property type="project" value="InterPro"/>
</dbReference>
<dbReference type="GO" id="GO:0007165">
    <property type="term" value="P:signal transduction"/>
    <property type="evidence" value="ECO:0007669"/>
    <property type="project" value="InterPro"/>
</dbReference>
<gene>
    <name evidence="4" type="ORF">LHGZ1_2216</name>
</gene>
<feature type="transmembrane region" description="Helical" evidence="1">
    <location>
        <begin position="334"/>
        <end position="358"/>
    </location>
</feature>
<evidence type="ECO:0000259" key="3">
    <source>
        <dbReference type="PROSITE" id="PS50885"/>
    </source>
</evidence>
<reference evidence="5" key="1">
    <citation type="submission" date="2017-06" db="EMBL/GenBank/DDBJ databases">
        <title>Whole genome sequence of Laribacter hongkongensis LHGZ1.</title>
        <authorList>
            <person name="Chen D."/>
            <person name="Wu H."/>
            <person name="Chen J."/>
        </authorList>
    </citation>
    <scope>NUCLEOTIDE SEQUENCE [LARGE SCALE GENOMIC DNA]</scope>
    <source>
        <strain evidence="5">LHGZ1</strain>
    </source>
</reference>
<dbReference type="Pfam" id="PF08447">
    <property type="entry name" value="PAS_3"/>
    <property type="match status" value="1"/>
</dbReference>
<dbReference type="SUPFAM" id="SSF55785">
    <property type="entry name" value="PYP-like sensor domain (PAS domain)"/>
    <property type="match status" value="1"/>
</dbReference>
<dbReference type="Gene3D" id="1.10.287.950">
    <property type="entry name" value="Methyl-accepting chemotaxis protein"/>
    <property type="match status" value="1"/>
</dbReference>
<proteinExistence type="predicted"/>
<protein>
    <submittedName>
        <fullName evidence="4">Methyl-accepting chemotaxis sensory transducer</fullName>
    </submittedName>
</protein>
<evidence type="ECO:0000313" key="4">
    <source>
        <dbReference type="EMBL" id="ASJ25047.1"/>
    </source>
</evidence>
<sequence length="557" mass="62038">MKHNLPVLDRETVVPPGLVLVSRTNLKGVIIYANDAFVSVSGFTREELLNQPHNIVRHPDTPPMLFSDMWYTLHKGEPWRGTLKNRSKDGAFYWVDTCVVPVRQHDCTIGYMSVRQAASPDAIAAARRLMSGEDTPATGWQQRMAHRIGIRRGIELGTRFVTAAMLAGGILGIGGLLLANRTGDILTRQYVEPLQVSARLGRTLADIQRNLQGLRHDLSYEEPLSQAERRQTAFAQSGQSMQADLQLLSDRLQDTTTRERLQDLQKTLTSLQREGLLPVSEALANQSASQLQFLLSNKLLPLAEQAERELEVLENRLGATALEENRTASQRNHLIQLLAILGIGMCILAVVRVGRLYLTHIIDPLNDAIGRLDRIAQGHLAGDICLEGAGETGRLNRASTTMQLHLRVMLDEISQLSRHMDTQCLRLKDLLWQVVEHAEQQHDHVGRTGTVLLQIADEISVMSSGLLHARNTAPLAADNLHPTLEQAQQHAAEAEAQVRDIAGQIATSRTAVQNAWRASELLEHTSRELRRLVSRFELTDAQWHHRPLLTQPASLDV</sequence>
<feature type="domain" description="HAMP" evidence="3">
    <location>
        <begin position="359"/>
        <end position="411"/>
    </location>
</feature>
<dbReference type="Proteomes" id="UP000197424">
    <property type="component" value="Chromosome"/>
</dbReference>
<dbReference type="PROSITE" id="PS50112">
    <property type="entry name" value="PAS"/>
    <property type="match status" value="1"/>
</dbReference>
<name>A0A248LJW7_9NEIS</name>
<evidence type="ECO:0000256" key="1">
    <source>
        <dbReference type="SAM" id="Phobius"/>
    </source>
</evidence>
<evidence type="ECO:0000313" key="5">
    <source>
        <dbReference type="Proteomes" id="UP000197424"/>
    </source>
</evidence>
<dbReference type="PANTHER" id="PTHR32089">
    <property type="entry name" value="METHYL-ACCEPTING CHEMOTAXIS PROTEIN MCPB"/>
    <property type="match status" value="1"/>
</dbReference>
<dbReference type="PROSITE" id="PS50885">
    <property type="entry name" value="HAMP"/>
    <property type="match status" value="1"/>
</dbReference>
<keyword evidence="1" id="KW-1133">Transmembrane helix</keyword>
<dbReference type="InterPro" id="IPR035965">
    <property type="entry name" value="PAS-like_dom_sf"/>
</dbReference>
<evidence type="ECO:0000259" key="2">
    <source>
        <dbReference type="PROSITE" id="PS50112"/>
    </source>
</evidence>
<dbReference type="NCBIfam" id="TIGR00229">
    <property type="entry name" value="sensory_box"/>
    <property type="match status" value="1"/>
</dbReference>
<keyword evidence="1" id="KW-0472">Membrane</keyword>
<keyword evidence="1" id="KW-0812">Transmembrane</keyword>
<organism evidence="4 5">
    <name type="scientific">Laribacter hongkongensis</name>
    <dbReference type="NCBI Taxonomy" id="168471"/>
    <lineage>
        <taxon>Bacteria</taxon>
        <taxon>Pseudomonadati</taxon>
        <taxon>Pseudomonadota</taxon>
        <taxon>Betaproteobacteria</taxon>
        <taxon>Neisseriales</taxon>
        <taxon>Aquaspirillaceae</taxon>
        <taxon>Laribacter</taxon>
    </lineage>
</organism>
<dbReference type="InterPro" id="IPR013655">
    <property type="entry name" value="PAS_fold_3"/>
</dbReference>
<dbReference type="Gene3D" id="3.30.450.20">
    <property type="entry name" value="PAS domain"/>
    <property type="match status" value="1"/>
</dbReference>
<dbReference type="EMBL" id="CP022115">
    <property type="protein sequence ID" value="ASJ25047.1"/>
    <property type="molecule type" value="Genomic_DNA"/>
</dbReference>
<dbReference type="CDD" id="cd00130">
    <property type="entry name" value="PAS"/>
    <property type="match status" value="1"/>
</dbReference>
<dbReference type="PANTHER" id="PTHR32089:SF112">
    <property type="entry name" value="LYSOZYME-LIKE PROTEIN-RELATED"/>
    <property type="match status" value="1"/>
</dbReference>
<dbReference type="AlphaFoldDB" id="A0A248LJW7"/>
<dbReference type="OrthoDB" id="9806477at2"/>
<dbReference type="RefSeq" id="WP_088861076.1">
    <property type="nucleotide sequence ID" value="NZ_CP022115.1"/>
</dbReference>
<feature type="domain" description="PAS" evidence="2">
    <location>
        <begin position="25"/>
        <end position="76"/>
    </location>
</feature>
<dbReference type="InterPro" id="IPR003660">
    <property type="entry name" value="HAMP_dom"/>
</dbReference>
<dbReference type="InterPro" id="IPR000014">
    <property type="entry name" value="PAS"/>
</dbReference>
<accession>A0A248LJW7</accession>